<protein>
    <submittedName>
        <fullName evidence="1">Uncharacterized protein</fullName>
    </submittedName>
</protein>
<evidence type="ECO:0000313" key="1">
    <source>
        <dbReference type="EMBL" id="KAJ8001550.1"/>
    </source>
</evidence>
<dbReference type="Proteomes" id="UP001157502">
    <property type="component" value="Chromosome 14"/>
</dbReference>
<organism evidence="1 2">
    <name type="scientific">Dallia pectoralis</name>
    <name type="common">Alaska blackfish</name>
    <dbReference type="NCBI Taxonomy" id="75939"/>
    <lineage>
        <taxon>Eukaryota</taxon>
        <taxon>Metazoa</taxon>
        <taxon>Chordata</taxon>
        <taxon>Craniata</taxon>
        <taxon>Vertebrata</taxon>
        <taxon>Euteleostomi</taxon>
        <taxon>Actinopterygii</taxon>
        <taxon>Neopterygii</taxon>
        <taxon>Teleostei</taxon>
        <taxon>Protacanthopterygii</taxon>
        <taxon>Esociformes</taxon>
        <taxon>Umbridae</taxon>
        <taxon>Dallia</taxon>
    </lineage>
</organism>
<gene>
    <name evidence="1" type="ORF">DPEC_G00170650</name>
</gene>
<sequence length="217" mass="24514">MAQRGHPTCSDPKSDACYLGVKTEVVPLSPQGVGRLLRSATECGRSFKISGSLKSHMASHTGYRLHVCPECGRSFKRHMSLKSHRLSHTGERPFACPDCAMTFTRRHNLTCHRRQHSGETPYACGDCGRRFKQAMHLNVHIRRWHTSERPYRCSECDKCFVCPASRKVHMVVHTEERYWCPDCGHGYTRSGTLKAHKCQKRGTVAAELFSKEPSGLA</sequence>
<evidence type="ECO:0000313" key="2">
    <source>
        <dbReference type="Proteomes" id="UP001157502"/>
    </source>
</evidence>
<comment type="caution">
    <text evidence="1">The sequence shown here is derived from an EMBL/GenBank/DDBJ whole genome shotgun (WGS) entry which is preliminary data.</text>
</comment>
<name>A0ACC2GDH6_DALPE</name>
<dbReference type="EMBL" id="CM055741">
    <property type="protein sequence ID" value="KAJ8001550.1"/>
    <property type="molecule type" value="Genomic_DNA"/>
</dbReference>
<keyword evidence="2" id="KW-1185">Reference proteome</keyword>
<accession>A0ACC2GDH6</accession>
<proteinExistence type="predicted"/>
<reference evidence="1" key="1">
    <citation type="submission" date="2021-05" db="EMBL/GenBank/DDBJ databases">
        <authorList>
            <person name="Pan Q."/>
            <person name="Jouanno E."/>
            <person name="Zahm M."/>
            <person name="Klopp C."/>
            <person name="Cabau C."/>
            <person name="Louis A."/>
            <person name="Berthelot C."/>
            <person name="Parey E."/>
            <person name="Roest Crollius H."/>
            <person name="Montfort J."/>
            <person name="Robinson-Rechavi M."/>
            <person name="Bouchez O."/>
            <person name="Lampietro C."/>
            <person name="Lopez Roques C."/>
            <person name="Donnadieu C."/>
            <person name="Postlethwait J."/>
            <person name="Bobe J."/>
            <person name="Dillon D."/>
            <person name="Chandos A."/>
            <person name="von Hippel F."/>
            <person name="Guiguen Y."/>
        </authorList>
    </citation>
    <scope>NUCLEOTIDE SEQUENCE</scope>
    <source>
        <strain evidence="1">YG-Jan2019</strain>
    </source>
</reference>